<name>A0A850PNM2_9MYCO</name>
<feature type="compositionally biased region" description="Basic and acidic residues" evidence="1">
    <location>
        <begin position="58"/>
        <end position="67"/>
    </location>
</feature>
<evidence type="ECO:0000256" key="1">
    <source>
        <dbReference type="SAM" id="MobiDB-lite"/>
    </source>
</evidence>
<dbReference type="Proteomes" id="UP000570517">
    <property type="component" value="Unassembled WGS sequence"/>
</dbReference>
<feature type="region of interest" description="Disordered" evidence="1">
    <location>
        <begin position="53"/>
        <end position="91"/>
    </location>
</feature>
<evidence type="ECO:0000313" key="2">
    <source>
        <dbReference type="EMBL" id="NVN49844.1"/>
    </source>
</evidence>
<sequence length="91" mass="10153">MAFKLTYTDGQEAEYDDDTAWEVDDGVLKMGRTEGDWTVLVSPSHWAVVEVGSAAARTSDKDDNQKDDSEDDSKDDSDDDDKDKDKDKAED</sequence>
<proteinExistence type="predicted"/>
<dbReference type="EMBL" id="JABFYL010000018">
    <property type="protein sequence ID" value="NVN49844.1"/>
    <property type="molecule type" value="Genomic_DNA"/>
</dbReference>
<comment type="caution">
    <text evidence="2">The sequence shown here is derived from an EMBL/GenBank/DDBJ whole genome shotgun (WGS) entry which is preliminary data.</text>
</comment>
<evidence type="ECO:0000313" key="3">
    <source>
        <dbReference type="Proteomes" id="UP000570517"/>
    </source>
</evidence>
<feature type="compositionally biased region" description="Acidic residues" evidence="1">
    <location>
        <begin position="68"/>
        <end position="82"/>
    </location>
</feature>
<organism evidence="2 3">
    <name type="scientific">Mycolicibacterium hippocampi</name>
    <dbReference type="NCBI Taxonomy" id="659824"/>
    <lineage>
        <taxon>Bacteria</taxon>
        <taxon>Bacillati</taxon>
        <taxon>Actinomycetota</taxon>
        <taxon>Actinomycetes</taxon>
        <taxon>Mycobacteriales</taxon>
        <taxon>Mycobacteriaceae</taxon>
        <taxon>Mycolicibacterium</taxon>
    </lineage>
</organism>
<dbReference type="AlphaFoldDB" id="A0A850PNM2"/>
<gene>
    <name evidence="2" type="ORF">HLY00_143</name>
</gene>
<keyword evidence="3" id="KW-1185">Reference proteome</keyword>
<dbReference type="RefSeq" id="WP_178358201.1">
    <property type="nucleotide sequence ID" value="NZ_JABFYL010000018.1"/>
</dbReference>
<accession>A0A850PNM2</accession>
<protein>
    <submittedName>
        <fullName evidence="2">Uncharacterized protein</fullName>
    </submittedName>
</protein>
<reference evidence="2 3" key="1">
    <citation type="submission" date="2020-05" db="EMBL/GenBank/DDBJ databases">
        <title>Draft genome sequence of Mycobacterium hippocampi DL, isolated from European seabass, Dicentrarchus labrax, reared in fish farms.</title>
        <authorList>
            <person name="Stathopoulou P."/>
            <person name="Asimakis E."/>
            <person name="Tzokas K."/>
            <person name="Batargias C."/>
            <person name="Tsiamis G."/>
        </authorList>
    </citation>
    <scope>NUCLEOTIDE SEQUENCE [LARGE SCALE GENOMIC DNA]</scope>
    <source>
        <strain evidence="2 3">DL</strain>
    </source>
</reference>